<dbReference type="GeneID" id="60752514"/>
<keyword evidence="1" id="KW-0732">Signal</keyword>
<dbReference type="PATRIC" id="fig|1217689.3.peg.504"/>
<feature type="signal peptide" evidence="1">
    <location>
        <begin position="1"/>
        <end position="20"/>
    </location>
</feature>
<evidence type="ECO:0000313" key="4">
    <source>
        <dbReference type="EMBL" id="MDD9319025.1"/>
    </source>
</evidence>
<dbReference type="AlphaFoldDB" id="R8YYG9"/>
<reference evidence="3 6" key="2">
    <citation type="submission" date="2020-11" db="EMBL/GenBank/DDBJ databases">
        <title>Enhanced detection system for hospital associated transmission using whole genome sequencing surveillance.</title>
        <authorList>
            <person name="Harrison L.H."/>
            <person name="Van Tyne D."/>
            <person name="Marsh J.W."/>
            <person name="Griffith M.P."/>
            <person name="Snyder D.J."/>
            <person name="Cooper V.S."/>
            <person name="Mustapha M."/>
        </authorList>
    </citation>
    <scope>NUCLEOTIDE SEQUENCE [LARGE SCALE GENOMIC DNA]</scope>
    <source>
        <strain evidence="3 6">ACIN00241</strain>
    </source>
</reference>
<evidence type="ECO:0000313" key="3">
    <source>
        <dbReference type="EMBL" id="MBJ8438661.1"/>
    </source>
</evidence>
<name>R8YYG9_9GAMM</name>
<comment type="caution">
    <text evidence="2">The sequence shown here is derived from an EMBL/GenBank/DDBJ whole genome shotgun (WGS) entry which is preliminary data.</text>
</comment>
<protein>
    <submittedName>
        <fullName evidence="2">Uncharacterized protein</fullName>
    </submittedName>
</protein>
<dbReference type="PROSITE" id="PS51257">
    <property type="entry name" value="PROKAR_LIPOPROTEIN"/>
    <property type="match status" value="1"/>
</dbReference>
<evidence type="ECO:0000313" key="6">
    <source>
        <dbReference type="Proteomes" id="UP000808699"/>
    </source>
</evidence>
<dbReference type="EMBL" id="JALNTG010000006">
    <property type="protein sequence ID" value="MDD9319025.1"/>
    <property type="molecule type" value="Genomic_DNA"/>
</dbReference>
<keyword evidence="6" id="KW-1185">Reference proteome</keyword>
<reference evidence="4" key="3">
    <citation type="submission" date="2022-12" db="EMBL/GenBank/DDBJ databases">
        <title>Acinetobacter lactucae: Emerging opportunistic pathogenic species of genus Acinetobacter isolated from immunocompromised patients in clinical settings of India.</title>
        <authorList>
            <person name="Amar A.K."/>
            <person name="Sawant A.R."/>
            <person name="Meera M."/>
            <person name="Tomar A."/>
            <person name="Sistla S."/>
            <person name="Prashanth K."/>
        </authorList>
    </citation>
    <scope>NUCLEOTIDE SEQUENCE</scope>
    <source>
        <strain evidence="4">PKAL1828C</strain>
    </source>
</reference>
<dbReference type="HOGENOM" id="CLU_147160_0_0_6"/>
<organism evidence="2 5">
    <name type="scientific">Acinetobacter lactucae</name>
    <dbReference type="NCBI Taxonomy" id="1785128"/>
    <lineage>
        <taxon>Bacteria</taxon>
        <taxon>Pseudomonadati</taxon>
        <taxon>Pseudomonadota</taxon>
        <taxon>Gammaproteobacteria</taxon>
        <taxon>Moraxellales</taxon>
        <taxon>Moraxellaceae</taxon>
        <taxon>Acinetobacter</taxon>
        <taxon>Acinetobacter calcoaceticus/baumannii complex</taxon>
    </lineage>
</organism>
<gene>
    <name evidence="2" type="ORF">F929_00511</name>
    <name evidence="3" type="ORF">I6M64_15230</name>
    <name evidence="4" type="ORF">M0O54_02610</name>
</gene>
<dbReference type="EMBL" id="APQO01000004">
    <property type="protein sequence ID" value="EOQ74410.1"/>
    <property type="molecule type" value="Genomic_DNA"/>
</dbReference>
<dbReference type="EMBL" id="JADWNO010000010">
    <property type="protein sequence ID" value="MBJ8438661.1"/>
    <property type="molecule type" value="Genomic_DNA"/>
</dbReference>
<dbReference type="Proteomes" id="UP001150055">
    <property type="component" value="Unassembled WGS sequence"/>
</dbReference>
<dbReference type="Proteomes" id="UP000013986">
    <property type="component" value="Unassembled WGS sequence"/>
</dbReference>
<evidence type="ECO:0000313" key="2">
    <source>
        <dbReference type="EMBL" id="EOQ74410.1"/>
    </source>
</evidence>
<sequence length="145" mass="15864">MNSQKLLFSTLCCLALTACATSAPPSSSSYSQAQVLEQDTNIEAYPSTTGNVAKLIKQDKQACMIEFTGYLGGGHVTEHWVFNDKGLISATSFTQQYPDESGILNQATNSTTKSSTTFNIQDPEIQNNFKKLQNNFNPANLEKCH</sequence>
<dbReference type="OrthoDB" id="6712574at2"/>
<accession>R8YYG9</accession>
<proteinExistence type="predicted"/>
<reference evidence="2 5" key="1">
    <citation type="submission" date="2013-02" db="EMBL/GenBank/DDBJ databases">
        <title>The Genome Sequence of Acinetobacter pittii ANC 4052.</title>
        <authorList>
            <consortium name="The Broad Institute Genome Sequencing Platform"/>
            <consortium name="The Broad Institute Genome Sequencing Center for Infectious Disease"/>
            <person name="Cerqueira G."/>
            <person name="Feldgarden M."/>
            <person name="Courvalin P."/>
            <person name="Perichon B."/>
            <person name="Grillot-Courvalin C."/>
            <person name="Clermont D."/>
            <person name="Rocha E."/>
            <person name="Yoon E.-J."/>
            <person name="Nemec A."/>
            <person name="Walker B."/>
            <person name="Young S.K."/>
            <person name="Zeng Q."/>
            <person name="Gargeya S."/>
            <person name="Fitzgerald M."/>
            <person name="Haas B."/>
            <person name="Abouelleil A."/>
            <person name="Alvarado L."/>
            <person name="Arachchi H.M."/>
            <person name="Berlin A.M."/>
            <person name="Chapman S.B."/>
            <person name="Dewar J."/>
            <person name="Goldberg J."/>
            <person name="Griggs A."/>
            <person name="Gujja S."/>
            <person name="Hansen M."/>
            <person name="Howarth C."/>
            <person name="Imamovic A."/>
            <person name="Larimer J."/>
            <person name="McCowan C."/>
            <person name="Murphy C."/>
            <person name="Neiman D."/>
            <person name="Pearson M."/>
            <person name="Priest M."/>
            <person name="Roberts A."/>
            <person name="Saif S."/>
            <person name="Shea T."/>
            <person name="Sisk P."/>
            <person name="Sykes S."/>
            <person name="Wortman J."/>
            <person name="Nusbaum C."/>
            <person name="Birren B."/>
        </authorList>
    </citation>
    <scope>NUCLEOTIDE SEQUENCE [LARGE SCALE GENOMIC DNA]</scope>
    <source>
        <strain evidence="2 5">ANC 4052</strain>
    </source>
</reference>
<evidence type="ECO:0000256" key="1">
    <source>
        <dbReference type="SAM" id="SignalP"/>
    </source>
</evidence>
<evidence type="ECO:0000313" key="5">
    <source>
        <dbReference type="Proteomes" id="UP000013986"/>
    </source>
</evidence>
<dbReference type="RefSeq" id="WP_016143603.1">
    <property type="nucleotide sequence ID" value="NZ_BKIP01000010.1"/>
</dbReference>
<dbReference type="Proteomes" id="UP000808699">
    <property type="component" value="Unassembled WGS sequence"/>
</dbReference>
<feature type="chain" id="PRO_5044738287" evidence="1">
    <location>
        <begin position="21"/>
        <end position="145"/>
    </location>
</feature>